<dbReference type="InterPro" id="IPR041588">
    <property type="entry name" value="Integrase_H2C2"/>
</dbReference>
<dbReference type="InterPro" id="IPR036397">
    <property type="entry name" value="RNaseH_sf"/>
</dbReference>
<dbReference type="GO" id="GO:0015074">
    <property type="term" value="P:DNA integration"/>
    <property type="evidence" value="ECO:0007669"/>
    <property type="project" value="InterPro"/>
</dbReference>
<comment type="caution">
    <text evidence="2">The sequence shown here is derived from an EMBL/GenBank/DDBJ whole genome shotgun (WGS) entry which is preliminary data.</text>
</comment>
<sequence length="329" mass="37990">MSSGFNFLTPEDIINEVELTARQKQWTYEQRIGAFVRNRTPCMRTHFINEFEALKALKPRLSVKEEYEAYKSALIAQHRNQACITDPLELFMQKNLEPRVTLFEYAQTLKGLLTNSRREMSETDALSRSTNAISQGEKGSTFNLSCQKKDDLIRSAHVTDLGHAGIDKTYDFMRRISNWKGLHGDVERVVRNCDSCCRFKPLKMRHRAELRPIDCTAPLESWHSDFIGPLPLTENGNRYILIFVDPFSKWVEAYATSDQTSNTTLKHLKDLIGRFGVPKIIYSDQGSNYESSDFKSFCESHMIKKQERHPIIPKVMVSQKGLFKPLNRK</sequence>
<feature type="domain" description="Integrase catalytic" evidence="1">
    <location>
        <begin position="214"/>
        <end position="329"/>
    </location>
</feature>
<dbReference type="Gene3D" id="1.10.340.70">
    <property type="match status" value="1"/>
</dbReference>
<gene>
    <name evidence="2" type="ORF">RF11_09220</name>
</gene>
<dbReference type="PROSITE" id="PS50994">
    <property type="entry name" value="INTEGRASE"/>
    <property type="match status" value="1"/>
</dbReference>
<dbReference type="PANTHER" id="PTHR37984:SF5">
    <property type="entry name" value="PROTEIN NYNRIN-LIKE"/>
    <property type="match status" value="1"/>
</dbReference>
<evidence type="ECO:0000313" key="2">
    <source>
        <dbReference type="EMBL" id="KII71196.1"/>
    </source>
</evidence>
<dbReference type="EMBL" id="JWZT01001836">
    <property type="protein sequence ID" value="KII71196.1"/>
    <property type="molecule type" value="Genomic_DNA"/>
</dbReference>
<proteinExistence type="predicted"/>
<dbReference type="AlphaFoldDB" id="A0A0C2MV38"/>
<dbReference type="InterPro" id="IPR012337">
    <property type="entry name" value="RNaseH-like_sf"/>
</dbReference>
<organism evidence="2 3">
    <name type="scientific">Thelohanellus kitauei</name>
    <name type="common">Myxosporean</name>
    <dbReference type="NCBI Taxonomy" id="669202"/>
    <lineage>
        <taxon>Eukaryota</taxon>
        <taxon>Metazoa</taxon>
        <taxon>Cnidaria</taxon>
        <taxon>Myxozoa</taxon>
        <taxon>Myxosporea</taxon>
        <taxon>Bivalvulida</taxon>
        <taxon>Platysporina</taxon>
        <taxon>Myxobolidae</taxon>
        <taxon>Thelohanellus</taxon>
    </lineage>
</organism>
<keyword evidence="3" id="KW-1185">Reference proteome</keyword>
<dbReference type="Proteomes" id="UP000031668">
    <property type="component" value="Unassembled WGS sequence"/>
</dbReference>
<reference evidence="2 3" key="1">
    <citation type="journal article" date="2014" name="Genome Biol. Evol.">
        <title>The genome of the myxosporean Thelohanellus kitauei shows adaptations to nutrient acquisition within its fish host.</title>
        <authorList>
            <person name="Yang Y."/>
            <person name="Xiong J."/>
            <person name="Zhou Z."/>
            <person name="Huo F."/>
            <person name="Miao W."/>
            <person name="Ran C."/>
            <person name="Liu Y."/>
            <person name="Zhang J."/>
            <person name="Feng J."/>
            <person name="Wang M."/>
            <person name="Wang M."/>
            <person name="Wang L."/>
            <person name="Yao B."/>
        </authorList>
    </citation>
    <scope>NUCLEOTIDE SEQUENCE [LARGE SCALE GENOMIC DNA]</scope>
    <source>
        <strain evidence="2">Wuqing</strain>
    </source>
</reference>
<dbReference type="GO" id="GO:0003676">
    <property type="term" value="F:nucleic acid binding"/>
    <property type="evidence" value="ECO:0007669"/>
    <property type="project" value="InterPro"/>
</dbReference>
<dbReference type="InterPro" id="IPR050951">
    <property type="entry name" value="Retrovirus_Pol_polyprotein"/>
</dbReference>
<protein>
    <submittedName>
        <fullName evidence="2">Pro-Pol polyprotein</fullName>
    </submittedName>
</protein>
<dbReference type="Pfam" id="PF17921">
    <property type="entry name" value="Integrase_H2C2"/>
    <property type="match status" value="1"/>
</dbReference>
<dbReference type="Gene3D" id="3.30.420.10">
    <property type="entry name" value="Ribonuclease H-like superfamily/Ribonuclease H"/>
    <property type="match status" value="1"/>
</dbReference>
<accession>A0A0C2MV38</accession>
<dbReference type="Pfam" id="PF00665">
    <property type="entry name" value="rve"/>
    <property type="match status" value="1"/>
</dbReference>
<evidence type="ECO:0000313" key="3">
    <source>
        <dbReference type="Proteomes" id="UP000031668"/>
    </source>
</evidence>
<dbReference type="InterPro" id="IPR001584">
    <property type="entry name" value="Integrase_cat-core"/>
</dbReference>
<dbReference type="OrthoDB" id="5988470at2759"/>
<dbReference type="PANTHER" id="PTHR37984">
    <property type="entry name" value="PROTEIN CBG26694"/>
    <property type="match status" value="1"/>
</dbReference>
<dbReference type="SUPFAM" id="SSF53098">
    <property type="entry name" value="Ribonuclease H-like"/>
    <property type="match status" value="1"/>
</dbReference>
<evidence type="ECO:0000259" key="1">
    <source>
        <dbReference type="PROSITE" id="PS50994"/>
    </source>
</evidence>
<name>A0A0C2MV38_THEKT</name>